<dbReference type="Gene3D" id="1.10.1740.10">
    <property type="match status" value="1"/>
</dbReference>
<evidence type="ECO:0000256" key="4">
    <source>
        <dbReference type="ARBA" id="ARBA00023163"/>
    </source>
</evidence>
<dbReference type="Gene3D" id="1.10.10.10">
    <property type="entry name" value="Winged helix-like DNA-binding domain superfamily/Winged helix DNA-binding domain"/>
    <property type="match status" value="1"/>
</dbReference>
<dbReference type="GO" id="GO:0003677">
    <property type="term" value="F:DNA binding"/>
    <property type="evidence" value="ECO:0007669"/>
    <property type="project" value="InterPro"/>
</dbReference>
<evidence type="ECO:0000313" key="8">
    <source>
        <dbReference type="Proteomes" id="UP000321436"/>
    </source>
</evidence>
<dbReference type="InterPro" id="IPR013324">
    <property type="entry name" value="RNA_pol_sigma_r3/r4-like"/>
</dbReference>
<gene>
    <name evidence="7" type="ORF">CCY01nite_43330</name>
</gene>
<comment type="similarity">
    <text evidence="1">Belongs to the sigma-70 factor family. ECF subfamily.</text>
</comment>
<protein>
    <submittedName>
        <fullName evidence="7">DNA-directed RNA polymerase sigma-70 factor</fullName>
    </submittedName>
</protein>
<dbReference type="GO" id="GO:0006352">
    <property type="term" value="P:DNA-templated transcription initiation"/>
    <property type="evidence" value="ECO:0007669"/>
    <property type="project" value="InterPro"/>
</dbReference>
<dbReference type="AlphaFoldDB" id="A0A512RQT1"/>
<evidence type="ECO:0000256" key="1">
    <source>
        <dbReference type="ARBA" id="ARBA00010641"/>
    </source>
</evidence>
<proteinExistence type="inferred from homology"/>
<dbReference type="RefSeq" id="WP_146866252.1">
    <property type="nucleotide sequence ID" value="NZ_BKAU01000005.1"/>
</dbReference>
<evidence type="ECO:0000259" key="5">
    <source>
        <dbReference type="Pfam" id="PF04542"/>
    </source>
</evidence>
<feature type="domain" description="RNA polymerase sigma factor 70 region 4 type 2" evidence="6">
    <location>
        <begin position="127"/>
        <end position="177"/>
    </location>
</feature>
<dbReference type="InterPro" id="IPR036388">
    <property type="entry name" value="WH-like_DNA-bd_sf"/>
</dbReference>
<evidence type="ECO:0000259" key="6">
    <source>
        <dbReference type="Pfam" id="PF08281"/>
    </source>
</evidence>
<dbReference type="InterPro" id="IPR013249">
    <property type="entry name" value="RNA_pol_sigma70_r4_t2"/>
</dbReference>
<keyword evidence="4" id="KW-0804">Transcription</keyword>
<dbReference type="OrthoDB" id="799938at2"/>
<dbReference type="InterPro" id="IPR014284">
    <property type="entry name" value="RNA_pol_sigma-70_dom"/>
</dbReference>
<dbReference type="Pfam" id="PF04542">
    <property type="entry name" value="Sigma70_r2"/>
    <property type="match status" value="1"/>
</dbReference>
<dbReference type="Proteomes" id="UP000321436">
    <property type="component" value="Unassembled WGS sequence"/>
</dbReference>
<reference evidence="7 8" key="1">
    <citation type="submission" date="2019-07" db="EMBL/GenBank/DDBJ databases">
        <title>Whole genome shotgun sequence of Chitinophaga cymbidii NBRC 109752.</title>
        <authorList>
            <person name="Hosoyama A."/>
            <person name="Uohara A."/>
            <person name="Ohji S."/>
            <person name="Ichikawa N."/>
        </authorList>
    </citation>
    <scope>NUCLEOTIDE SEQUENCE [LARGE SCALE GENOMIC DNA]</scope>
    <source>
        <strain evidence="7 8">NBRC 109752</strain>
    </source>
</reference>
<evidence type="ECO:0000256" key="2">
    <source>
        <dbReference type="ARBA" id="ARBA00023015"/>
    </source>
</evidence>
<dbReference type="PANTHER" id="PTHR43133:SF46">
    <property type="entry name" value="RNA POLYMERASE SIGMA-70 FACTOR ECF SUBFAMILY"/>
    <property type="match status" value="1"/>
</dbReference>
<keyword evidence="2" id="KW-0805">Transcription regulation</keyword>
<dbReference type="EMBL" id="BKAU01000005">
    <property type="protein sequence ID" value="GEP98073.1"/>
    <property type="molecule type" value="Genomic_DNA"/>
</dbReference>
<organism evidence="7 8">
    <name type="scientific">Chitinophaga cymbidii</name>
    <dbReference type="NCBI Taxonomy" id="1096750"/>
    <lineage>
        <taxon>Bacteria</taxon>
        <taxon>Pseudomonadati</taxon>
        <taxon>Bacteroidota</taxon>
        <taxon>Chitinophagia</taxon>
        <taxon>Chitinophagales</taxon>
        <taxon>Chitinophagaceae</taxon>
        <taxon>Chitinophaga</taxon>
    </lineage>
</organism>
<feature type="domain" description="RNA polymerase sigma-70 region 2" evidence="5">
    <location>
        <begin position="29"/>
        <end position="95"/>
    </location>
</feature>
<dbReference type="NCBIfam" id="TIGR02937">
    <property type="entry name" value="sigma70-ECF"/>
    <property type="match status" value="1"/>
</dbReference>
<keyword evidence="7" id="KW-0240">DNA-directed RNA polymerase</keyword>
<dbReference type="SUPFAM" id="SSF88659">
    <property type="entry name" value="Sigma3 and sigma4 domains of RNA polymerase sigma factors"/>
    <property type="match status" value="1"/>
</dbReference>
<keyword evidence="8" id="KW-1185">Reference proteome</keyword>
<evidence type="ECO:0000313" key="7">
    <source>
        <dbReference type="EMBL" id="GEP98073.1"/>
    </source>
</evidence>
<comment type="caution">
    <text evidence="7">The sequence shown here is derived from an EMBL/GenBank/DDBJ whole genome shotgun (WGS) entry which is preliminary data.</text>
</comment>
<evidence type="ECO:0000256" key="3">
    <source>
        <dbReference type="ARBA" id="ARBA00023082"/>
    </source>
</evidence>
<keyword evidence="3" id="KW-0731">Sigma factor</keyword>
<dbReference type="InterPro" id="IPR013325">
    <property type="entry name" value="RNA_pol_sigma_r2"/>
</dbReference>
<dbReference type="PANTHER" id="PTHR43133">
    <property type="entry name" value="RNA POLYMERASE ECF-TYPE SIGMA FACTO"/>
    <property type="match status" value="1"/>
</dbReference>
<accession>A0A512RQT1</accession>
<dbReference type="InterPro" id="IPR007627">
    <property type="entry name" value="RNA_pol_sigma70_r2"/>
</dbReference>
<dbReference type="GO" id="GO:0000428">
    <property type="term" value="C:DNA-directed RNA polymerase complex"/>
    <property type="evidence" value="ECO:0007669"/>
    <property type="project" value="UniProtKB-KW"/>
</dbReference>
<dbReference type="GO" id="GO:0016987">
    <property type="term" value="F:sigma factor activity"/>
    <property type="evidence" value="ECO:0007669"/>
    <property type="project" value="UniProtKB-KW"/>
</dbReference>
<sequence>MENTALIYRHEKALFERIAEGDEDAFNALFHAYVPLLHELVMKVTGKEWMVKDIIQEVFLYLWLDREKLIHVEVPRNWIFKIAYNRSYSWLARQAARDRKAQEWAPLQEGAGNEATEHELAFQETSRLIREATSLLPVQARRIFQLSREEGLRPGEIAAELGLSVQTVRNSLVRSVKSVKSYLARKGIILPALLIMGLL</sequence>
<dbReference type="InterPro" id="IPR039425">
    <property type="entry name" value="RNA_pol_sigma-70-like"/>
</dbReference>
<name>A0A512RQT1_9BACT</name>
<dbReference type="SUPFAM" id="SSF88946">
    <property type="entry name" value="Sigma2 domain of RNA polymerase sigma factors"/>
    <property type="match status" value="1"/>
</dbReference>
<dbReference type="Pfam" id="PF08281">
    <property type="entry name" value="Sigma70_r4_2"/>
    <property type="match status" value="1"/>
</dbReference>